<reference evidence="2 3" key="1">
    <citation type="submission" date="2019-05" db="EMBL/GenBank/DDBJ databases">
        <title>Another draft genome of Portunus trituberculatus and its Hox gene families provides insights of decapod evolution.</title>
        <authorList>
            <person name="Jeong J.-H."/>
            <person name="Song I."/>
            <person name="Kim S."/>
            <person name="Choi T."/>
            <person name="Kim D."/>
            <person name="Ryu S."/>
            <person name="Kim W."/>
        </authorList>
    </citation>
    <scope>NUCLEOTIDE SEQUENCE [LARGE SCALE GENOMIC DNA]</scope>
    <source>
        <tissue evidence="2">Muscle</tissue>
    </source>
</reference>
<dbReference type="Proteomes" id="UP000324222">
    <property type="component" value="Unassembled WGS sequence"/>
</dbReference>
<accession>A0A5B7JPU8</accession>
<protein>
    <submittedName>
        <fullName evidence="2">Uncharacterized protein</fullName>
    </submittedName>
</protein>
<keyword evidence="3" id="KW-1185">Reference proteome</keyword>
<evidence type="ECO:0000256" key="1">
    <source>
        <dbReference type="SAM" id="MobiDB-lite"/>
    </source>
</evidence>
<evidence type="ECO:0000313" key="3">
    <source>
        <dbReference type="Proteomes" id="UP000324222"/>
    </source>
</evidence>
<gene>
    <name evidence="2" type="ORF">E2C01_091613</name>
</gene>
<name>A0A5B7JPU8_PORTR</name>
<comment type="caution">
    <text evidence="2">The sequence shown here is derived from an EMBL/GenBank/DDBJ whole genome shotgun (WGS) entry which is preliminary data.</text>
</comment>
<dbReference type="AlphaFoldDB" id="A0A5B7JPU8"/>
<evidence type="ECO:0000313" key="2">
    <source>
        <dbReference type="EMBL" id="MPC96356.1"/>
    </source>
</evidence>
<proteinExistence type="predicted"/>
<sequence length="38" mass="4114">MPSGHRILPSLPSLSTPRPPSEVISSSRTLSSIIVYHL</sequence>
<organism evidence="2 3">
    <name type="scientific">Portunus trituberculatus</name>
    <name type="common">Swimming crab</name>
    <name type="synonym">Neptunus trituberculatus</name>
    <dbReference type="NCBI Taxonomy" id="210409"/>
    <lineage>
        <taxon>Eukaryota</taxon>
        <taxon>Metazoa</taxon>
        <taxon>Ecdysozoa</taxon>
        <taxon>Arthropoda</taxon>
        <taxon>Crustacea</taxon>
        <taxon>Multicrustacea</taxon>
        <taxon>Malacostraca</taxon>
        <taxon>Eumalacostraca</taxon>
        <taxon>Eucarida</taxon>
        <taxon>Decapoda</taxon>
        <taxon>Pleocyemata</taxon>
        <taxon>Brachyura</taxon>
        <taxon>Eubrachyura</taxon>
        <taxon>Portunoidea</taxon>
        <taxon>Portunidae</taxon>
        <taxon>Portuninae</taxon>
        <taxon>Portunus</taxon>
    </lineage>
</organism>
<feature type="region of interest" description="Disordered" evidence="1">
    <location>
        <begin position="1"/>
        <end position="24"/>
    </location>
</feature>
<dbReference type="EMBL" id="VSRR010105675">
    <property type="protein sequence ID" value="MPC96356.1"/>
    <property type="molecule type" value="Genomic_DNA"/>
</dbReference>